<evidence type="ECO:0000256" key="1">
    <source>
        <dbReference type="SAM" id="SignalP"/>
    </source>
</evidence>
<evidence type="ECO:0000313" key="2">
    <source>
        <dbReference type="EMBL" id="KIQ65489.1"/>
    </source>
</evidence>
<reference evidence="2 3" key="1">
    <citation type="submission" date="2015-02" db="EMBL/GenBank/DDBJ databases">
        <title>Draft genome sequence of Kitasatospora griseola MF730-N6, a bafilomycin, terpentecin and satosporin producer.</title>
        <authorList>
            <person name="Arens J.C."/>
            <person name="Haltli B."/>
            <person name="Kerr R.G."/>
        </authorList>
    </citation>
    <scope>NUCLEOTIDE SEQUENCE [LARGE SCALE GENOMIC DNA]</scope>
    <source>
        <strain evidence="2 3">MF730-N6</strain>
    </source>
</reference>
<evidence type="ECO:0000313" key="3">
    <source>
        <dbReference type="Proteomes" id="UP000032066"/>
    </source>
</evidence>
<comment type="caution">
    <text evidence="2">The sequence shown here is derived from an EMBL/GenBank/DDBJ whole genome shotgun (WGS) entry which is preliminary data.</text>
</comment>
<keyword evidence="3" id="KW-1185">Reference proteome</keyword>
<feature type="chain" id="PRO_5002218824" description="Tat pathway signal sequence domain protein" evidence="1">
    <location>
        <begin position="25"/>
        <end position="206"/>
    </location>
</feature>
<dbReference type="Proteomes" id="UP000032066">
    <property type="component" value="Unassembled WGS sequence"/>
</dbReference>
<protein>
    <recommendedName>
        <fullName evidence="4">Tat pathway signal sequence domain protein</fullName>
    </recommendedName>
</protein>
<dbReference type="AlphaFoldDB" id="A0A0D0PSG3"/>
<organism evidence="2 3">
    <name type="scientific">Kitasatospora griseola</name>
    <name type="common">Streptomyces griseolosporeus</name>
    <dbReference type="NCBI Taxonomy" id="2064"/>
    <lineage>
        <taxon>Bacteria</taxon>
        <taxon>Bacillati</taxon>
        <taxon>Actinomycetota</taxon>
        <taxon>Actinomycetes</taxon>
        <taxon>Kitasatosporales</taxon>
        <taxon>Streptomycetaceae</taxon>
        <taxon>Kitasatospora</taxon>
    </lineage>
</organism>
<dbReference type="RefSeq" id="WP_043911763.1">
    <property type="nucleotide sequence ID" value="NZ_JXZB01000002.1"/>
</dbReference>
<dbReference type="PATRIC" id="fig|2064.6.peg.3554"/>
<accession>A0A0D0PSG3</accession>
<sequence length="206" mass="20270">MRHRLAALAAATALIALPAGTAGAAPGVPALRTDGPALNLGGPLSADLAYGTAATMYDPGSTTGVRCAASHIGGALAVDPNPPGIVSGPVDTLGFGACTSNIVGVISVTGLTMDHLPYTLAVSGASGYPVVLVPVSGSTVQATLVLKTPAGTATCVFRTNVLNGNATHGLTQIDLSNQNFTKAIGPSTCFPTIGFSASYGPVDLVN</sequence>
<dbReference type="EMBL" id="JXZB01000002">
    <property type="protein sequence ID" value="KIQ65489.1"/>
    <property type="molecule type" value="Genomic_DNA"/>
</dbReference>
<proteinExistence type="predicted"/>
<gene>
    <name evidence="2" type="ORF">TR51_16565</name>
</gene>
<dbReference type="OrthoDB" id="3869471at2"/>
<name>A0A0D0PSG3_KITGR</name>
<keyword evidence="1" id="KW-0732">Signal</keyword>
<feature type="signal peptide" evidence="1">
    <location>
        <begin position="1"/>
        <end position="24"/>
    </location>
</feature>
<evidence type="ECO:0008006" key="4">
    <source>
        <dbReference type="Google" id="ProtNLM"/>
    </source>
</evidence>